<sequence>MTATGIDAAAIAEAESEIRDVRHLRAIAPFTQLRMDAQITKLRAILDVKYAESHAAVLKLGGDAVTREGYDDVADVGLYEKILVRGGTELTLHLAEQRSRKNEVFDVCGVGNGVKVQKNKLSWERRKGANAQQLSSMLKKRGVDVNR</sequence>
<organism evidence="1 2">
    <name type="scientific">Geranomyces variabilis</name>
    <dbReference type="NCBI Taxonomy" id="109894"/>
    <lineage>
        <taxon>Eukaryota</taxon>
        <taxon>Fungi</taxon>
        <taxon>Fungi incertae sedis</taxon>
        <taxon>Chytridiomycota</taxon>
        <taxon>Chytridiomycota incertae sedis</taxon>
        <taxon>Chytridiomycetes</taxon>
        <taxon>Spizellomycetales</taxon>
        <taxon>Powellomycetaceae</taxon>
        <taxon>Geranomyces</taxon>
    </lineage>
</organism>
<dbReference type="AlphaFoldDB" id="A0AAD5TEY7"/>
<dbReference type="EMBL" id="JADGJQ010000059">
    <property type="protein sequence ID" value="KAJ3174880.1"/>
    <property type="molecule type" value="Genomic_DNA"/>
</dbReference>
<evidence type="ECO:0000313" key="2">
    <source>
        <dbReference type="Proteomes" id="UP001212152"/>
    </source>
</evidence>
<gene>
    <name evidence="1" type="ORF">HDU87_006672</name>
</gene>
<keyword evidence="2" id="KW-1185">Reference proteome</keyword>
<evidence type="ECO:0000313" key="1">
    <source>
        <dbReference type="EMBL" id="KAJ3174880.1"/>
    </source>
</evidence>
<protein>
    <submittedName>
        <fullName evidence="1">Uncharacterized protein</fullName>
    </submittedName>
</protein>
<proteinExistence type="predicted"/>
<accession>A0AAD5TEY7</accession>
<reference evidence="1" key="1">
    <citation type="submission" date="2020-05" db="EMBL/GenBank/DDBJ databases">
        <title>Phylogenomic resolution of chytrid fungi.</title>
        <authorList>
            <person name="Stajich J.E."/>
            <person name="Amses K."/>
            <person name="Simmons R."/>
            <person name="Seto K."/>
            <person name="Myers J."/>
            <person name="Bonds A."/>
            <person name="Quandt C.A."/>
            <person name="Barry K."/>
            <person name="Liu P."/>
            <person name="Grigoriev I."/>
            <person name="Longcore J.E."/>
            <person name="James T.Y."/>
        </authorList>
    </citation>
    <scope>NUCLEOTIDE SEQUENCE</scope>
    <source>
        <strain evidence="1">JEL0379</strain>
    </source>
</reference>
<comment type="caution">
    <text evidence="1">The sequence shown here is derived from an EMBL/GenBank/DDBJ whole genome shotgun (WGS) entry which is preliminary data.</text>
</comment>
<dbReference type="Proteomes" id="UP001212152">
    <property type="component" value="Unassembled WGS sequence"/>
</dbReference>
<name>A0AAD5TEY7_9FUNG</name>